<proteinExistence type="inferred from homology"/>
<protein>
    <recommendedName>
        <fullName evidence="5">GDSL esterase/lipase</fullName>
    </recommendedName>
</protein>
<dbReference type="EMBL" id="CM007389">
    <property type="protein sequence ID" value="ONK57790.1"/>
    <property type="molecule type" value="Genomic_DNA"/>
</dbReference>
<dbReference type="AlphaFoldDB" id="A0A5P1E5F9"/>
<dbReference type="InterPro" id="IPR001087">
    <property type="entry name" value="GDSL"/>
</dbReference>
<gene>
    <name evidence="3" type="ORF">A4U43_C09F4120</name>
</gene>
<evidence type="ECO:0000256" key="1">
    <source>
        <dbReference type="ARBA" id="ARBA00008668"/>
    </source>
</evidence>
<organism evidence="3 4">
    <name type="scientific">Asparagus officinalis</name>
    <name type="common">Garden asparagus</name>
    <dbReference type="NCBI Taxonomy" id="4686"/>
    <lineage>
        <taxon>Eukaryota</taxon>
        <taxon>Viridiplantae</taxon>
        <taxon>Streptophyta</taxon>
        <taxon>Embryophyta</taxon>
        <taxon>Tracheophyta</taxon>
        <taxon>Spermatophyta</taxon>
        <taxon>Magnoliopsida</taxon>
        <taxon>Liliopsida</taxon>
        <taxon>Asparagales</taxon>
        <taxon>Asparagaceae</taxon>
        <taxon>Asparagoideae</taxon>
        <taxon>Asparagus</taxon>
    </lineage>
</organism>
<evidence type="ECO:0000256" key="2">
    <source>
        <dbReference type="ARBA" id="ARBA00023180"/>
    </source>
</evidence>
<name>A0A5P1E5F9_ASPOF</name>
<reference evidence="4" key="1">
    <citation type="journal article" date="2017" name="Nat. Commun.">
        <title>The asparagus genome sheds light on the origin and evolution of a young Y chromosome.</title>
        <authorList>
            <person name="Harkess A."/>
            <person name="Zhou J."/>
            <person name="Xu C."/>
            <person name="Bowers J.E."/>
            <person name="Van der Hulst R."/>
            <person name="Ayyampalayam S."/>
            <person name="Mercati F."/>
            <person name="Riccardi P."/>
            <person name="McKain M.R."/>
            <person name="Kakrana A."/>
            <person name="Tang H."/>
            <person name="Ray J."/>
            <person name="Groenendijk J."/>
            <person name="Arikit S."/>
            <person name="Mathioni S.M."/>
            <person name="Nakano M."/>
            <person name="Shan H."/>
            <person name="Telgmann-Rauber A."/>
            <person name="Kanno A."/>
            <person name="Yue Z."/>
            <person name="Chen H."/>
            <person name="Li W."/>
            <person name="Chen Y."/>
            <person name="Xu X."/>
            <person name="Zhang Y."/>
            <person name="Luo S."/>
            <person name="Chen H."/>
            <person name="Gao J."/>
            <person name="Mao Z."/>
            <person name="Pires J.C."/>
            <person name="Luo M."/>
            <person name="Kudrna D."/>
            <person name="Wing R.A."/>
            <person name="Meyers B.C."/>
            <person name="Yi K."/>
            <person name="Kong H."/>
            <person name="Lavrijsen P."/>
            <person name="Sunseri F."/>
            <person name="Falavigna A."/>
            <person name="Ye Y."/>
            <person name="Leebens-Mack J.H."/>
            <person name="Chen G."/>
        </authorList>
    </citation>
    <scope>NUCLEOTIDE SEQUENCE [LARGE SCALE GENOMIC DNA]</scope>
    <source>
        <strain evidence="4">cv. DH0086</strain>
    </source>
</reference>
<evidence type="ECO:0000313" key="3">
    <source>
        <dbReference type="EMBL" id="ONK57790.1"/>
    </source>
</evidence>
<dbReference type="OMA" id="NSAFQCD"/>
<keyword evidence="2" id="KW-0325">Glycoprotein</keyword>
<keyword evidence="4" id="KW-1185">Reference proteome</keyword>
<dbReference type="Gene3D" id="3.40.50.1110">
    <property type="entry name" value="SGNH hydrolase"/>
    <property type="match status" value="1"/>
</dbReference>
<sequence>MVFSRAVKNIYEKGGRNFWIHNTGPLGCLPLFLHQLKLNDEELDSAGCGIRCNKLAQRFNTMLNETVVELRRELPLAAITFVDIYSVKYLLISQAQKYGFEQRLSQLVADYGGGDYNSAFQCDMWKHVPMSTVTASFAWKIVQVSIGED</sequence>
<dbReference type="PANTHER" id="PTHR22835">
    <property type="entry name" value="ZINC FINGER FYVE DOMAIN CONTAINING PROTEIN"/>
    <property type="match status" value="1"/>
</dbReference>
<evidence type="ECO:0008006" key="5">
    <source>
        <dbReference type="Google" id="ProtNLM"/>
    </source>
</evidence>
<evidence type="ECO:0000313" key="4">
    <source>
        <dbReference type="Proteomes" id="UP000243459"/>
    </source>
</evidence>
<comment type="similarity">
    <text evidence="1">Belongs to the 'GDSL' lipolytic enzyme family.</text>
</comment>
<dbReference type="Proteomes" id="UP000243459">
    <property type="component" value="Chromosome 9"/>
</dbReference>
<dbReference type="PANTHER" id="PTHR22835:SF588">
    <property type="entry name" value="ALPHA-L-FUCOSIDASE 3"/>
    <property type="match status" value="1"/>
</dbReference>
<dbReference type="InterPro" id="IPR036514">
    <property type="entry name" value="SGNH_hydro_sf"/>
</dbReference>
<dbReference type="Pfam" id="PF00657">
    <property type="entry name" value="Lipase_GDSL"/>
    <property type="match status" value="1"/>
</dbReference>
<dbReference type="GO" id="GO:0016788">
    <property type="term" value="F:hydrolase activity, acting on ester bonds"/>
    <property type="evidence" value="ECO:0007669"/>
    <property type="project" value="InterPro"/>
</dbReference>
<dbReference type="Gramene" id="ONK57790">
    <property type="protein sequence ID" value="ONK57790"/>
    <property type="gene ID" value="A4U43_C09F4120"/>
</dbReference>
<accession>A0A5P1E5F9</accession>